<organism evidence="3 4">
    <name type="scientific">Mortierella polycephala</name>
    <dbReference type="NCBI Taxonomy" id="41804"/>
    <lineage>
        <taxon>Eukaryota</taxon>
        <taxon>Fungi</taxon>
        <taxon>Fungi incertae sedis</taxon>
        <taxon>Mucoromycota</taxon>
        <taxon>Mortierellomycotina</taxon>
        <taxon>Mortierellomycetes</taxon>
        <taxon>Mortierellales</taxon>
        <taxon>Mortierellaceae</taxon>
        <taxon>Mortierella</taxon>
    </lineage>
</organism>
<gene>
    <name evidence="3" type="ORF">BG011_008618</name>
</gene>
<evidence type="ECO:0000256" key="1">
    <source>
        <dbReference type="SAM" id="MobiDB-lite"/>
    </source>
</evidence>
<accession>A0A9P6QCD5</accession>
<dbReference type="OrthoDB" id="3514033at2759"/>
<evidence type="ECO:0000313" key="4">
    <source>
        <dbReference type="Proteomes" id="UP000726737"/>
    </source>
</evidence>
<keyword evidence="4" id="KW-1185">Reference proteome</keyword>
<dbReference type="InterPro" id="IPR024630">
    <property type="entry name" value="Stc1"/>
</dbReference>
<protein>
    <recommendedName>
        <fullName evidence="2">Stc1 domain-containing protein</fullName>
    </recommendedName>
</protein>
<comment type="caution">
    <text evidence="3">The sequence shown here is derived from an EMBL/GenBank/DDBJ whole genome shotgun (WGS) entry which is preliminary data.</text>
</comment>
<dbReference type="AlphaFoldDB" id="A0A9P6QCD5"/>
<sequence length="139" mass="16043">MSEYNHQRSNTAGRAPFPAHNRQYPIENGGNKLYCYGCNQTKTRLAFSETQLKKTTIRNQNKKHQPMCKSCTPTQSTTLKCIRCSKVQSMESFSKTQRKLQEKATCMACRKYIEDNDSAEDYEIADDPDWFVGDIRDVL</sequence>
<name>A0A9P6QCD5_9FUNG</name>
<feature type="domain" description="Stc1" evidence="2">
    <location>
        <begin position="35"/>
        <end position="110"/>
    </location>
</feature>
<proteinExistence type="predicted"/>
<evidence type="ECO:0000313" key="3">
    <source>
        <dbReference type="EMBL" id="KAG0263554.1"/>
    </source>
</evidence>
<evidence type="ECO:0000259" key="2">
    <source>
        <dbReference type="Pfam" id="PF12898"/>
    </source>
</evidence>
<dbReference type="Pfam" id="PF12898">
    <property type="entry name" value="Stc1"/>
    <property type="match status" value="1"/>
</dbReference>
<reference evidence="3" key="1">
    <citation type="journal article" date="2020" name="Fungal Divers.">
        <title>Resolving the Mortierellaceae phylogeny through synthesis of multi-gene phylogenetics and phylogenomics.</title>
        <authorList>
            <person name="Vandepol N."/>
            <person name="Liber J."/>
            <person name="Desiro A."/>
            <person name="Na H."/>
            <person name="Kennedy M."/>
            <person name="Barry K."/>
            <person name="Grigoriev I.V."/>
            <person name="Miller A.N."/>
            <person name="O'Donnell K."/>
            <person name="Stajich J.E."/>
            <person name="Bonito G."/>
        </authorList>
    </citation>
    <scope>NUCLEOTIDE SEQUENCE</scope>
    <source>
        <strain evidence="3">KOD948</strain>
    </source>
</reference>
<feature type="region of interest" description="Disordered" evidence="1">
    <location>
        <begin position="1"/>
        <end position="23"/>
    </location>
</feature>
<dbReference type="EMBL" id="JAAAJA010000072">
    <property type="protein sequence ID" value="KAG0263554.1"/>
    <property type="molecule type" value="Genomic_DNA"/>
</dbReference>
<dbReference type="Proteomes" id="UP000726737">
    <property type="component" value="Unassembled WGS sequence"/>
</dbReference>